<keyword evidence="2" id="KW-1185">Reference proteome</keyword>
<sequence length="709" mass="78532">MGAFNALRLRASKLVSWKSTGRLQQTLAGCVERRGKSLHSGKVSTVRLHPGFAGEGRYFDFRSNLIPASIDYAQESPLCTTLCKDGVRIRTVEHLLSALEGIGVDNCRIEIVNLDDEGHDAEIPILDGSASEWVAAVEEVGLKVAIDHHGKNCERMAPQVDEPVYVWRGDSFVAAFPSRMVHITYGINFPQAHAIGSQWFSTTPLDNLDYSKQIASSRTFCIYEEIEQMRTAGLIKGGSLENAIVCSASKGWLNPPLRFNDEPCRHKVLDLIGDLSLFAQYGNQGLPLAHIVAYKGGHALHADLLITCSTGQDKHKEYCLPASTTCRIYLSTHKKRFPSVNHFFAFEAARGISATTEAPEPHAPLLRSRQGNTDAARTPSLAVLLGRAAGRRGPSMLVRETAARQLEERRADWGYSKPVVALDMTWNMAFVLVSIVMLICTIDENPNMPIRLWICGYALQCLVHVVLVWLEYRRRNRRELRSRRAQDVESRGGNVDDADESENEEVGDDSSGRLSRSGYAKRCESVNTMVSFLWWIVGFYWVVSGGDILLQDAPRLYWLAVVFLAFDVFFAIFCVVLACLIGVALCCCLPCIIAILYAVAGQEGASDADISVLPKYRFHVSSNEEKPNNGGAGTMVPIESSSGYLANERTLLPEDAECCICLTSYEDGAELHALPCNHHFHSSCISKWLRMNATCPLCKFNILKGNEQF</sequence>
<gene>
    <name evidence="1" type="ORF">L6164_026657</name>
</gene>
<evidence type="ECO:0000313" key="2">
    <source>
        <dbReference type="Proteomes" id="UP000828941"/>
    </source>
</evidence>
<organism evidence="1 2">
    <name type="scientific">Bauhinia variegata</name>
    <name type="common">Purple orchid tree</name>
    <name type="synonym">Phanera variegata</name>
    <dbReference type="NCBI Taxonomy" id="167791"/>
    <lineage>
        <taxon>Eukaryota</taxon>
        <taxon>Viridiplantae</taxon>
        <taxon>Streptophyta</taxon>
        <taxon>Embryophyta</taxon>
        <taxon>Tracheophyta</taxon>
        <taxon>Spermatophyta</taxon>
        <taxon>Magnoliopsida</taxon>
        <taxon>eudicotyledons</taxon>
        <taxon>Gunneridae</taxon>
        <taxon>Pentapetalae</taxon>
        <taxon>rosids</taxon>
        <taxon>fabids</taxon>
        <taxon>Fabales</taxon>
        <taxon>Fabaceae</taxon>
        <taxon>Cercidoideae</taxon>
        <taxon>Cercideae</taxon>
        <taxon>Bauhiniinae</taxon>
        <taxon>Bauhinia</taxon>
    </lineage>
</organism>
<dbReference type="EMBL" id="CM039436">
    <property type="protein sequence ID" value="KAI4313700.1"/>
    <property type="molecule type" value="Genomic_DNA"/>
</dbReference>
<protein>
    <submittedName>
        <fullName evidence="1">Uncharacterized protein</fullName>
    </submittedName>
</protein>
<name>A0ACB9LSB0_BAUVA</name>
<evidence type="ECO:0000313" key="1">
    <source>
        <dbReference type="EMBL" id="KAI4313700.1"/>
    </source>
</evidence>
<reference evidence="1 2" key="1">
    <citation type="journal article" date="2022" name="DNA Res.">
        <title>Chromosomal-level genome assembly of the orchid tree Bauhinia variegata (Leguminosae; Cercidoideae) supports the allotetraploid origin hypothesis of Bauhinia.</title>
        <authorList>
            <person name="Zhong Y."/>
            <person name="Chen Y."/>
            <person name="Zheng D."/>
            <person name="Pang J."/>
            <person name="Liu Y."/>
            <person name="Luo S."/>
            <person name="Meng S."/>
            <person name="Qian L."/>
            <person name="Wei D."/>
            <person name="Dai S."/>
            <person name="Zhou R."/>
        </authorList>
    </citation>
    <scope>NUCLEOTIDE SEQUENCE [LARGE SCALE GENOMIC DNA]</scope>
    <source>
        <strain evidence="1">BV-YZ2020</strain>
    </source>
</reference>
<dbReference type="Proteomes" id="UP000828941">
    <property type="component" value="Chromosome 11"/>
</dbReference>
<comment type="caution">
    <text evidence="1">The sequence shown here is derived from an EMBL/GenBank/DDBJ whole genome shotgun (WGS) entry which is preliminary data.</text>
</comment>
<proteinExistence type="predicted"/>
<accession>A0ACB9LSB0</accession>